<organism evidence="2 3">
    <name type="scientific">Sporormia fimetaria CBS 119925</name>
    <dbReference type="NCBI Taxonomy" id="1340428"/>
    <lineage>
        <taxon>Eukaryota</taxon>
        <taxon>Fungi</taxon>
        <taxon>Dikarya</taxon>
        <taxon>Ascomycota</taxon>
        <taxon>Pezizomycotina</taxon>
        <taxon>Dothideomycetes</taxon>
        <taxon>Pleosporomycetidae</taxon>
        <taxon>Pleosporales</taxon>
        <taxon>Sporormiaceae</taxon>
        <taxon>Sporormia</taxon>
    </lineage>
</organism>
<dbReference type="Proteomes" id="UP000799440">
    <property type="component" value="Unassembled WGS sequence"/>
</dbReference>
<accession>A0A6A6V994</accession>
<protein>
    <submittedName>
        <fullName evidence="2">Uncharacterized protein</fullName>
    </submittedName>
</protein>
<proteinExistence type="predicted"/>
<evidence type="ECO:0000313" key="3">
    <source>
        <dbReference type="Proteomes" id="UP000799440"/>
    </source>
</evidence>
<reference evidence="2" key="1">
    <citation type="journal article" date="2020" name="Stud. Mycol.">
        <title>101 Dothideomycetes genomes: a test case for predicting lifestyles and emergence of pathogens.</title>
        <authorList>
            <person name="Haridas S."/>
            <person name="Albert R."/>
            <person name="Binder M."/>
            <person name="Bloem J."/>
            <person name="Labutti K."/>
            <person name="Salamov A."/>
            <person name="Andreopoulos B."/>
            <person name="Baker S."/>
            <person name="Barry K."/>
            <person name="Bills G."/>
            <person name="Bluhm B."/>
            <person name="Cannon C."/>
            <person name="Castanera R."/>
            <person name="Culley D."/>
            <person name="Daum C."/>
            <person name="Ezra D."/>
            <person name="Gonzalez J."/>
            <person name="Henrissat B."/>
            <person name="Kuo A."/>
            <person name="Liang C."/>
            <person name="Lipzen A."/>
            <person name="Lutzoni F."/>
            <person name="Magnuson J."/>
            <person name="Mondo S."/>
            <person name="Nolan M."/>
            <person name="Ohm R."/>
            <person name="Pangilinan J."/>
            <person name="Park H.-J."/>
            <person name="Ramirez L."/>
            <person name="Alfaro M."/>
            <person name="Sun H."/>
            <person name="Tritt A."/>
            <person name="Yoshinaga Y."/>
            <person name="Zwiers L.-H."/>
            <person name="Turgeon B."/>
            <person name="Goodwin S."/>
            <person name="Spatafora J."/>
            <person name="Crous P."/>
            <person name="Grigoriev I."/>
        </authorList>
    </citation>
    <scope>NUCLEOTIDE SEQUENCE</scope>
    <source>
        <strain evidence="2">CBS 119925</strain>
    </source>
</reference>
<evidence type="ECO:0000256" key="1">
    <source>
        <dbReference type="SAM" id="MobiDB-lite"/>
    </source>
</evidence>
<name>A0A6A6V994_9PLEO</name>
<sequence>MPDKVSQAEFQKTEKAETVSVLYLSAAIHCHCASDTLFLPSPTSNPKLAQASSVTKMGLFNQAAKEKYDQKTAKKEAKRADAATTRGESFRRSGLTERALFNKDYSAAVYRQSDADLVSEHRRLKRQLDKSEFSVDVSSALITGKLGIAAAAAAGSGAGAPAVPVLGAGLLLAKQAKHAKLGNQKHRVEQELEYRRGKGCLERRMRLRDLEHAPGYDRRSEDRRSVFRKSAAGEAAGAYYDRTDTADALRHVHSLREARDLASDWWGPFTAEVL</sequence>
<feature type="compositionally biased region" description="Basic and acidic residues" evidence="1">
    <location>
        <begin position="70"/>
        <end position="81"/>
    </location>
</feature>
<gene>
    <name evidence="2" type="ORF">M011DRAFT_501747</name>
</gene>
<evidence type="ECO:0000313" key="2">
    <source>
        <dbReference type="EMBL" id="KAF2746653.1"/>
    </source>
</evidence>
<keyword evidence="3" id="KW-1185">Reference proteome</keyword>
<feature type="region of interest" description="Disordered" evidence="1">
    <location>
        <begin position="70"/>
        <end position="89"/>
    </location>
</feature>
<dbReference type="EMBL" id="MU006576">
    <property type="protein sequence ID" value="KAF2746653.1"/>
    <property type="molecule type" value="Genomic_DNA"/>
</dbReference>
<dbReference type="AlphaFoldDB" id="A0A6A6V994"/>